<dbReference type="InterPro" id="IPR003661">
    <property type="entry name" value="HisK_dim/P_dom"/>
</dbReference>
<keyword evidence="7" id="KW-0175">Coiled coil</keyword>
<proteinExistence type="predicted"/>
<dbReference type="SMART" id="SM00388">
    <property type="entry name" value="HisKA"/>
    <property type="match status" value="1"/>
</dbReference>
<dbReference type="SMART" id="SM00448">
    <property type="entry name" value="REC"/>
    <property type="match status" value="1"/>
</dbReference>
<dbReference type="GO" id="GO:0009927">
    <property type="term" value="F:histidine phosphotransfer kinase activity"/>
    <property type="evidence" value="ECO:0007669"/>
    <property type="project" value="TreeGrafter"/>
</dbReference>
<feature type="modified residue" description="4-aspartylphosphate" evidence="6">
    <location>
        <position position="672"/>
    </location>
</feature>
<dbReference type="InterPro" id="IPR003594">
    <property type="entry name" value="HATPase_dom"/>
</dbReference>
<dbReference type="Gene3D" id="3.30.565.10">
    <property type="entry name" value="Histidine kinase-like ATPase, C-terminal domain"/>
    <property type="match status" value="1"/>
</dbReference>
<dbReference type="SUPFAM" id="SSF47384">
    <property type="entry name" value="Homodimeric domain of signal transducing histidine kinase"/>
    <property type="match status" value="1"/>
</dbReference>
<dbReference type="Pfam" id="PF12860">
    <property type="entry name" value="PAS_7"/>
    <property type="match status" value="2"/>
</dbReference>
<evidence type="ECO:0000256" key="4">
    <source>
        <dbReference type="ARBA" id="ARBA00022679"/>
    </source>
</evidence>
<keyword evidence="4 10" id="KW-0808">Transferase</keyword>
<dbReference type="SUPFAM" id="SSF55874">
    <property type="entry name" value="ATPase domain of HSP90 chaperone/DNA topoisomerase II/histidine kinase"/>
    <property type="match status" value="1"/>
</dbReference>
<evidence type="ECO:0000313" key="11">
    <source>
        <dbReference type="Proteomes" id="UP000193862"/>
    </source>
</evidence>
<dbReference type="PRINTS" id="PR00344">
    <property type="entry name" value="BCTRLSENSOR"/>
</dbReference>
<dbReference type="GO" id="GO:0005886">
    <property type="term" value="C:plasma membrane"/>
    <property type="evidence" value="ECO:0007669"/>
    <property type="project" value="TreeGrafter"/>
</dbReference>
<evidence type="ECO:0000256" key="1">
    <source>
        <dbReference type="ARBA" id="ARBA00000085"/>
    </source>
</evidence>
<dbReference type="PANTHER" id="PTHR43047:SF9">
    <property type="entry name" value="HISTIDINE KINASE"/>
    <property type="match status" value="1"/>
</dbReference>
<dbReference type="Proteomes" id="UP000193862">
    <property type="component" value="Unassembled WGS sequence"/>
</dbReference>
<dbReference type="InterPro" id="IPR036890">
    <property type="entry name" value="HATPase_C_sf"/>
</dbReference>
<dbReference type="InterPro" id="IPR001789">
    <property type="entry name" value="Sig_transdc_resp-reg_receiver"/>
</dbReference>
<dbReference type="Gene3D" id="3.30.450.20">
    <property type="entry name" value="PAS domain"/>
    <property type="match status" value="1"/>
</dbReference>
<dbReference type="Pfam" id="PF02518">
    <property type="entry name" value="HATPase_c"/>
    <property type="match status" value="1"/>
</dbReference>
<dbReference type="SMART" id="SM00387">
    <property type="entry name" value="HATPase_c"/>
    <property type="match status" value="1"/>
</dbReference>
<dbReference type="InterPro" id="IPR011006">
    <property type="entry name" value="CheY-like_superfamily"/>
</dbReference>
<organism evidence="10 11">
    <name type="scientific">Aquimixticola soesokkakensis</name>
    <dbReference type="NCBI Taxonomy" id="1519096"/>
    <lineage>
        <taxon>Bacteria</taxon>
        <taxon>Pseudomonadati</taxon>
        <taxon>Pseudomonadota</taxon>
        <taxon>Alphaproteobacteria</taxon>
        <taxon>Rhodobacterales</taxon>
        <taxon>Paracoccaceae</taxon>
        <taxon>Aquimixticola</taxon>
    </lineage>
</organism>
<dbReference type="Pfam" id="PF00512">
    <property type="entry name" value="HisKA"/>
    <property type="match status" value="1"/>
</dbReference>
<accession>A0A1Y5RUF7</accession>
<dbReference type="Pfam" id="PF00072">
    <property type="entry name" value="Response_reg"/>
    <property type="match status" value="1"/>
</dbReference>
<dbReference type="InterPro" id="IPR005467">
    <property type="entry name" value="His_kinase_dom"/>
</dbReference>
<dbReference type="PROSITE" id="PS50109">
    <property type="entry name" value="HIS_KIN"/>
    <property type="match status" value="1"/>
</dbReference>
<protein>
    <recommendedName>
        <fullName evidence="2">histidine kinase</fullName>
        <ecNumber evidence="2">2.7.13.3</ecNumber>
    </recommendedName>
</protein>
<dbReference type="AlphaFoldDB" id="A0A1Y5RUF7"/>
<dbReference type="CDD" id="cd00075">
    <property type="entry name" value="HATPase"/>
    <property type="match status" value="1"/>
</dbReference>
<keyword evidence="5" id="KW-0418">Kinase</keyword>
<name>A0A1Y5RUF7_9RHOB</name>
<dbReference type="FunFam" id="3.30.565.10:FF:000049">
    <property type="entry name" value="Two-component sensor histidine kinase"/>
    <property type="match status" value="1"/>
</dbReference>
<dbReference type="OrthoDB" id="9764438at2"/>
<dbReference type="InterPro" id="IPR036097">
    <property type="entry name" value="HisK_dim/P_sf"/>
</dbReference>
<keyword evidence="11" id="KW-1185">Reference proteome</keyword>
<dbReference type="Gene3D" id="3.40.50.2300">
    <property type="match status" value="1"/>
</dbReference>
<feature type="coiled-coil region" evidence="7">
    <location>
        <begin position="61"/>
        <end position="98"/>
    </location>
</feature>
<keyword evidence="3 6" id="KW-0597">Phosphoprotein</keyword>
<evidence type="ECO:0000256" key="6">
    <source>
        <dbReference type="PROSITE-ProRule" id="PRU00169"/>
    </source>
</evidence>
<gene>
    <name evidence="10" type="primary">evgS_1</name>
    <name evidence="10" type="ORF">AQS8620_00741</name>
</gene>
<dbReference type="PANTHER" id="PTHR43047">
    <property type="entry name" value="TWO-COMPONENT HISTIDINE PROTEIN KINASE"/>
    <property type="match status" value="1"/>
</dbReference>
<dbReference type="EC" id="2.7.13.3" evidence="2"/>
<dbReference type="GO" id="GO:0000155">
    <property type="term" value="F:phosphorelay sensor kinase activity"/>
    <property type="evidence" value="ECO:0007669"/>
    <property type="project" value="InterPro"/>
</dbReference>
<dbReference type="InterPro" id="IPR004358">
    <property type="entry name" value="Sig_transdc_His_kin-like_C"/>
</dbReference>
<reference evidence="10 11" key="1">
    <citation type="submission" date="2017-03" db="EMBL/GenBank/DDBJ databases">
        <authorList>
            <person name="Afonso C.L."/>
            <person name="Miller P.J."/>
            <person name="Scott M.A."/>
            <person name="Spackman E."/>
            <person name="Goraichik I."/>
            <person name="Dimitrov K.M."/>
            <person name="Suarez D.L."/>
            <person name="Swayne D.E."/>
        </authorList>
    </citation>
    <scope>NUCLEOTIDE SEQUENCE [LARGE SCALE GENOMIC DNA]</scope>
    <source>
        <strain evidence="10 11">CECT 8620</strain>
    </source>
</reference>
<comment type="catalytic activity">
    <reaction evidence="1">
        <text>ATP + protein L-histidine = ADP + protein N-phospho-L-histidine.</text>
        <dbReference type="EC" id="2.7.13.3"/>
    </reaction>
</comment>
<dbReference type="Gene3D" id="1.10.287.130">
    <property type="match status" value="1"/>
</dbReference>
<dbReference type="EMBL" id="FWFS01000002">
    <property type="protein sequence ID" value="SLN25424.1"/>
    <property type="molecule type" value="Genomic_DNA"/>
</dbReference>
<evidence type="ECO:0000256" key="7">
    <source>
        <dbReference type="SAM" id="Coils"/>
    </source>
</evidence>
<dbReference type="CDD" id="cd00156">
    <property type="entry name" value="REC"/>
    <property type="match status" value="1"/>
</dbReference>
<feature type="domain" description="Response regulatory" evidence="9">
    <location>
        <begin position="621"/>
        <end position="737"/>
    </location>
</feature>
<dbReference type="CDD" id="cd00082">
    <property type="entry name" value="HisKA"/>
    <property type="match status" value="1"/>
</dbReference>
<evidence type="ECO:0000256" key="5">
    <source>
        <dbReference type="ARBA" id="ARBA00022777"/>
    </source>
</evidence>
<evidence type="ECO:0000313" key="10">
    <source>
        <dbReference type="EMBL" id="SLN25424.1"/>
    </source>
</evidence>
<evidence type="ECO:0000259" key="8">
    <source>
        <dbReference type="PROSITE" id="PS50109"/>
    </source>
</evidence>
<dbReference type="SUPFAM" id="SSF52172">
    <property type="entry name" value="CheY-like"/>
    <property type="match status" value="1"/>
</dbReference>
<evidence type="ECO:0000259" key="9">
    <source>
        <dbReference type="PROSITE" id="PS50110"/>
    </source>
</evidence>
<evidence type="ECO:0000256" key="2">
    <source>
        <dbReference type="ARBA" id="ARBA00012438"/>
    </source>
</evidence>
<feature type="domain" description="Histidine kinase" evidence="8">
    <location>
        <begin position="384"/>
        <end position="596"/>
    </location>
</feature>
<evidence type="ECO:0000256" key="3">
    <source>
        <dbReference type="ARBA" id="ARBA00022553"/>
    </source>
</evidence>
<dbReference type="PROSITE" id="PS50110">
    <property type="entry name" value="RESPONSE_REGULATORY"/>
    <property type="match status" value="1"/>
</dbReference>
<sequence length="737" mass="80478">MTRLSDALINPADSPERRTEKLLSIVDVLMRQAEQTNDDRGAAYAQFQRAALLEEQVRERTMDLERALDLLNESNARLSEANRQTESARRNLAGAIETVQDGFALFDSSDVLVMFNSRFATFMPDIRAELTQGITFEHYVELVSRSRYLALTSGETADLWADRRKSRHHERHVIFNVHLINDRWIQVSEHNTSDGGTVILQTDVTDIILNEREERGRMLDDQAKMIGATLEHISQGVCIFDGNLRLAGWNKRLGHMLGIPMTRLRIGASAETLLARFGSDLPFGDRMTASRLLAWVALETPRPALSFELKRGNQAILDVLAEEMPDRGFVMSFTDITRERDALTAITRANETLEARVVERTLDLEDALSQAERANAARSRFVAAASHDLLQPLSAAKLFVASAGDGVTDPATQAVLGKAQNALLSVESILGALLDISRLESGRAAVDIAPVPLGPLLAQLTDEFLPSAQAKGIALTVVPCKAVVESDPTYLRRILQNLIGNAIRYTKTGRVLVGPRKTASGIRLEVRDTGPGIPVEEQQAIFREFHRVGGSASASVGMGLGLAIVDRACAQLGHPLDLWSHPGKGTCFSVELPRSQLRAANSFVPRAVPAGTGESLNSDSIVLLVENDEELRRAMCLLLEGRGVSVIEAASGEEALALLGELGITPDILMVDQQLGEGMDGIDTILELRAGCGPQPARLVTANRTQAVRTKAERAGIKILFKPIDPQEIDRFLATPE</sequence>